<feature type="transmembrane region" description="Helical" evidence="7">
    <location>
        <begin position="129"/>
        <end position="149"/>
    </location>
</feature>
<feature type="transmembrane region" description="Helical" evidence="7">
    <location>
        <begin position="69"/>
        <end position="87"/>
    </location>
</feature>
<feature type="transmembrane region" description="Helical" evidence="7">
    <location>
        <begin position="221"/>
        <end position="240"/>
    </location>
</feature>
<feature type="transmembrane region" description="Helical" evidence="7">
    <location>
        <begin position="99"/>
        <end position="117"/>
    </location>
</feature>
<evidence type="ECO:0000313" key="8">
    <source>
        <dbReference type="EMBL" id="PRQ41292.1"/>
    </source>
</evidence>
<organism evidence="8 9">
    <name type="scientific">Rosa chinensis</name>
    <name type="common">China rose</name>
    <dbReference type="NCBI Taxonomy" id="74649"/>
    <lineage>
        <taxon>Eukaryota</taxon>
        <taxon>Viridiplantae</taxon>
        <taxon>Streptophyta</taxon>
        <taxon>Embryophyta</taxon>
        <taxon>Tracheophyta</taxon>
        <taxon>Spermatophyta</taxon>
        <taxon>Magnoliopsida</taxon>
        <taxon>eudicotyledons</taxon>
        <taxon>Gunneridae</taxon>
        <taxon>Pentapetalae</taxon>
        <taxon>rosids</taxon>
        <taxon>fabids</taxon>
        <taxon>Rosales</taxon>
        <taxon>Rosaceae</taxon>
        <taxon>Rosoideae</taxon>
        <taxon>Rosoideae incertae sedis</taxon>
        <taxon>Rosa</taxon>
    </lineage>
</organism>
<feature type="compositionally biased region" description="Basic and acidic residues" evidence="6">
    <location>
        <begin position="23"/>
        <end position="35"/>
    </location>
</feature>
<keyword evidence="4 7" id="KW-1133">Transmembrane helix</keyword>
<feature type="transmembrane region" description="Helical" evidence="7">
    <location>
        <begin position="408"/>
        <end position="428"/>
    </location>
</feature>
<evidence type="ECO:0000313" key="9">
    <source>
        <dbReference type="Proteomes" id="UP000238479"/>
    </source>
</evidence>
<feature type="transmembrane region" description="Helical" evidence="7">
    <location>
        <begin position="570"/>
        <end position="588"/>
    </location>
</feature>
<dbReference type="Proteomes" id="UP000238479">
    <property type="component" value="Chromosome 4"/>
</dbReference>
<evidence type="ECO:0000256" key="7">
    <source>
        <dbReference type="SAM" id="Phobius"/>
    </source>
</evidence>
<feature type="compositionally biased region" description="Polar residues" evidence="6">
    <location>
        <begin position="37"/>
        <end position="48"/>
    </location>
</feature>
<evidence type="ECO:0000256" key="1">
    <source>
        <dbReference type="ARBA" id="ARBA00004141"/>
    </source>
</evidence>
<dbReference type="PANTHER" id="PTHR11654">
    <property type="entry name" value="OLIGOPEPTIDE TRANSPORTER-RELATED"/>
    <property type="match status" value="1"/>
</dbReference>
<feature type="transmembrane region" description="Helical" evidence="7">
    <location>
        <begin position="246"/>
        <end position="272"/>
    </location>
</feature>
<protein>
    <submittedName>
        <fullName evidence="8">Putative proton-dependent oligopeptide transporter family, major facilitator superfamily</fullName>
    </submittedName>
</protein>
<dbReference type="Gene3D" id="1.20.1250.20">
    <property type="entry name" value="MFS general substrate transporter like domains"/>
    <property type="match status" value="1"/>
</dbReference>
<dbReference type="OrthoDB" id="8904098at2759"/>
<gene>
    <name evidence="8" type="ORF">RchiOBHm_Chr4g0445331</name>
</gene>
<sequence>MMKLEACVYSHFTKCFRNTCNSESHKSSNSDKDSNDAETTPHAQSETAATVRRKPGGWKAISFVLANDTLERLATFGLLANFMVYLTREMHLDQVSASNIIYIWSGLTNFAPLLGAFVSDSYVGRFRAIAFGSFSLLLGMATLTMTAWLPKLHPPPCSSNQLKLGQCPRPSKAQLGFLSLGLGFLSVGTGGIRPCSIPFGVDQFDPNTKEGKKGIKSFFNWYYATFTVVLLITSTLVVYIQDKISWTLGFGIPTLLMCGSIVLLFIGVRIYVHAKPQGSMFASIAQVFVAAHKKRQLKLPDDKPIDGSKLYDPPVKDLLMQKLPLTNQIRFLNKAAIIVDNDLKPDGSPVNKWRLCSVQQVEELKCVIKTMPIWASAIVSFTAMSQQGTFSVSQALRLNRHLGQNFEIPAGSLIVISLLTIGIFLPIYDRLLVPALRKVTRDEGGITVLQRIGIGIVFSVLAMLVAGFIEKERRNMAKLHPHEPVSFIWLAPQLGLMGLCEAFSAIGLLEFFNREFPDHIRSVGNALLSCSFAGSSYLSSVVVTVVHRVTGTHRKPDWLTNDINAGRLDLFYFLLAGIGSLNFVYFLYCARRYHYKGTVHKEDDNNPYVNVELGSTTTA</sequence>
<evidence type="ECO:0000256" key="6">
    <source>
        <dbReference type="SAM" id="MobiDB-lite"/>
    </source>
</evidence>
<dbReference type="AlphaFoldDB" id="A0A2P6R4C9"/>
<dbReference type="EMBL" id="PDCK01000042">
    <property type="protein sequence ID" value="PRQ41292.1"/>
    <property type="molecule type" value="Genomic_DNA"/>
</dbReference>
<dbReference type="GO" id="GO:0016020">
    <property type="term" value="C:membrane"/>
    <property type="evidence" value="ECO:0007669"/>
    <property type="project" value="UniProtKB-SubCell"/>
</dbReference>
<comment type="caution">
    <text evidence="8">The sequence shown here is derived from an EMBL/GenBank/DDBJ whole genome shotgun (WGS) entry which is preliminary data.</text>
</comment>
<feature type="transmembrane region" description="Helical" evidence="7">
    <location>
        <begin position="448"/>
        <end position="469"/>
    </location>
</feature>
<comment type="subcellular location">
    <subcellularLocation>
        <location evidence="1">Membrane</location>
        <topology evidence="1">Multi-pass membrane protein</topology>
    </subcellularLocation>
</comment>
<keyword evidence="5 7" id="KW-0472">Membrane</keyword>
<evidence type="ECO:0000256" key="2">
    <source>
        <dbReference type="ARBA" id="ARBA00005982"/>
    </source>
</evidence>
<dbReference type="InterPro" id="IPR036259">
    <property type="entry name" value="MFS_trans_sf"/>
</dbReference>
<dbReference type="CDD" id="cd17416">
    <property type="entry name" value="MFS_NPF1_2"/>
    <property type="match status" value="1"/>
</dbReference>
<evidence type="ECO:0000256" key="4">
    <source>
        <dbReference type="ARBA" id="ARBA00022989"/>
    </source>
</evidence>
<dbReference type="Pfam" id="PF00854">
    <property type="entry name" value="PTR2"/>
    <property type="match status" value="1"/>
</dbReference>
<dbReference type="SUPFAM" id="SSF103473">
    <property type="entry name" value="MFS general substrate transporter"/>
    <property type="match status" value="1"/>
</dbReference>
<accession>A0A2P6R4C9</accession>
<evidence type="ECO:0000256" key="5">
    <source>
        <dbReference type="ARBA" id="ARBA00023136"/>
    </source>
</evidence>
<dbReference type="Gramene" id="PRQ41292">
    <property type="protein sequence ID" value="PRQ41292"/>
    <property type="gene ID" value="RchiOBHm_Chr4g0445331"/>
</dbReference>
<comment type="similarity">
    <text evidence="2">Belongs to the major facilitator superfamily. Proton-dependent oligopeptide transporter (POT/PTR) (TC 2.A.17) family.</text>
</comment>
<reference evidence="8 9" key="1">
    <citation type="journal article" date="2018" name="Nat. Genet.">
        <title>The Rosa genome provides new insights in the design of modern roses.</title>
        <authorList>
            <person name="Bendahmane M."/>
        </authorList>
    </citation>
    <scope>NUCLEOTIDE SEQUENCE [LARGE SCALE GENOMIC DNA]</scope>
    <source>
        <strain evidence="9">cv. Old Blush</strain>
    </source>
</reference>
<feature type="region of interest" description="Disordered" evidence="6">
    <location>
        <begin position="20"/>
        <end position="51"/>
    </location>
</feature>
<keyword evidence="9" id="KW-1185">Reference proteome</keyword>
<keyword evidence="3 7" id="KW-0812">Transmembrane</keyword>
<dbReference type="OMA" id="LPTIMFA"/>
<dbReference type="InterPro" id="IPR000109">
    <property type="entry name" value="POT_fam"/>
</dbReference>
<proteinExistence type="inferred from homology"/>
<dbReference type="GO" id="GO:0022857">
    <property type="term" value="F:transmembrane transporter activity"/>
    <property type="evidence" value="ECO:0007669"/>
    <property type="project" value="InterPro"/>
</dbReference>
<name>A0A2P6R4C9_ROSCH</name>
<evidence type="ECO:0000256" key="3">
    <source>
        <dbReference type="ARBA" id="ARBA00022692"/>
    </source>
</evidence>
<feature type="transmembrane region" description="Helical" evidence="7">
    <location>
        <begin position="524"/>
        <end position="550"/>
    </location>
</feature>